<evidence type="ECO:0000256" key="9">
    <source>
        <dbReference type="ARBA" id="ARBA00022989"/>
    </source>
</evidence>
<feature type="repeat" description="Solcar" evidence="14">
    <location>
        <begin position="1"/>
        <end position="29"/>
    </location>
</feature>
<evidence type="ECO:0000256" key="2">
    <source>
        <dbReference type="ARBA" id="ARBA00006375"/>
    </source>
</evidence>
<dbReference type="InterPro" id="IPR002113">
    <property type="entry name" value="ADT_euk_type"/>
</dbReference>
<dbReference type="OrthoDB" id="270584at2759"/>
<dbReference type="PRINTS" id="PR00926">
    <property type="entry name" value="MITOCARRIER"/>
</dbReference>
<keyword evidence="7" id="KW-0677">Repeat</keyword>
<evidence type="ECO:0000256" key="4">
    <source>
        <dbReference type="ARBA" id="ARBA00022448"/>
    </source>
</evidence>
<dbReference type="PANTHER" id="PTHR45635:SF14">
    <property type="entry name" value="ADP_ATP TRANSLOCASE"/>
    <property type="match status" value="1"/>
</dbReference>
<dbReference type="InterPro" id="IPR002067">
    <property type="entry name" value="MCP"/>
</dbReference>
<keyword evidence="11 14" id="KW-0472">Membrane</keyword>
<keyword evidence="5" id="KW-0050">Antiport</keyword>
<dbReference type="GO" id="GO:1990544">
    <property type="term" value="P:mitochondrial ATP transmembrane transport"/>
    <property type="evidence" value="ECO:0007669"/>
    <property type="project" value="InterPro"/>
</dbReference>
<evidence type="ECO:0000256" key="15">
    <source>
        <dbReference type="RuleBase" id="RU368008"/>
    </source>
</evidence>
<dbReference type="PROSITE" id="PS50920">
    <property type="entry name" value="SOLCAR"/>
    <property type="match status" value="1"/>
</dbReference>
<evidence type="ECO:0000256" key="10">
    <source>
        <dbReference type="ARBA" id="ARBA00023128"/>
    </source>
</evidence>
<evidence type="ECO:0000313" key="17">
    <source>
        <dbReference type="Proteomes" id="UP000092154"/>
    </source>
</evidence>
<comment type="function">
    <text evidence="15">Catalyzes the exchange of ADP and ATP across the membrane.</text>
</comment>
<evidence type="ECO:0000256" key="13">
    <source>
        <dbReference type="ARBA" id="ARBA00045250"/>
    </source>
</evidence>
<dbReference type="GO" id="GO:0005743">
    <property type="term" value="C:mitochondrial inner membrane"/>
    <property type="evidence" value="ECO:0007669"/>
    <property type="project" value="UniProtKB-SubCell"/>
</dbReference>
<feature type="non-terminal residue" evidence="16">
    <location>
        <position position="1"/>
    </location>
</feature>
<dbReference type="InParanoid" id="A0A1B7N3J6"/>
<dbReference type="AlphaFoldDB" id="A0A1B7N3J6"/>
<proteinExistence type="inferred from homology"/>
<dbReference type="SUPFAM" id="SSF103506">
    <property type="entry name" value="Mitochondrial carrier"/>
    <property type="match status" value="1"/>
</dbReference>
<comment type="subcellular location">
    <subcellularLocation>
        <location evidence="15">Membrane</location>
        <topology evidence="15">Multi-pass membrane protein</topology>
    </subcellularLocation>
    <subcellularLocation>
        <location evidence="1">Mitochondrion inner membrane</location>
        <topology evidence="1">Multi-pass membrane protein</topology>
    </subcellularLocation>
</comment>
<keyword evidence="8" id="KW-0999">Mitochondrion inner membrane</keyword>
<comment type="catalytic activity">
    <reaction evidence="12">
        <text>ADP(in) + ATP(out) = ADP(out) + ATP(in)</text>
        <dbReference type="Rhea" id="RHEA:34999"/>
        <dbReference type="ChEBI" id="CHEBI:30616"/>
        <dbReference type="ChEBI" id="CHEBI:456216"/>
    </reaction>
    <physiologicalReaction direction="left-to-right" evidence="12">
        <dbReference type="Rhea" id="RHEA:35000"/>
    </physiologicalReaction>
</comment>
<keyword evidence="6 14" id="KW-0812">Transmembrane</keyword>
<dbReference type="Gene3D" id="1.50.40.10">
    <property type="entry name" value="Mitochondrial carrier domain"/>
    <property type="match status" value="1"/>
</dbReference>
<sequence length="121" mass="13238">VYRGFVPSVVGICMYRGLYFGGYDKIRDAFLAGTLRGRFAASFTAAALASYPFNTIRRQMMMTSGEKVGIYAKHCNGTVDCLTRTIKAGAGENIFRDVAAAGALSLYNKLQELAWGEVYQV</sequence>
<dbReference type="STRING" id="1314800.A0A1B7N3J6"/>
<comment type="similarity">
    <text evidence="2 15">Belongs to the mitochondrial carrier (TC 2.A.29) family.</text>
</comment>
<gene>
    <name evidence="16" type="ORF">K503DRAFT_689629</name>
</gene>
<keyword evidence="10" id="KW-0496">Mitochondrion</keyword>
<evidence type="ECO:0000256" key="14">
    <source>
        <dbReference type="PROSITE-ProRule" id="PRU00282"/>
    </source>
</evidence>
<evidence type="ECO:0000256" key="11">
    <source>
        <dbReference type="ARBA" id="ARBA00023136"/>
    </source>
</evidence>
<evidence type="ECO:0000256" key="3">
    <source>
        <dbReference type="ARBA" id="ARBA00011245"/>
    </source>
</evidence>
<evidence type="ECO:0000256" key="5">
    <source>
        <dbReference type="ARBA" id="ARBA00022449"/>
    </source>
</evidence>
<dbReference type="GO" id="GO:0005471">
    <property type="term" value="F:ATP:ADP antiporter activity"/>
    <property type="evidence" value="ECO:0007669"/>
    <property type="project" value="UniProtKB-UniRule"/>
</dbReference>
<evidence type="ECO:0000313" key="16">
    <source>
        <dbReference type="EMBL" id="OAX39434.1"/>
    </source>
</evidence>
<evidence type="ECO:0000256" key="1">
    <source>
        <dbReference type="ARBA" id="ARBA00004448"/>
    </source>
</evidence>
<reference evidence="16 17" key="1">
    <citation type="submission" date="2016-06" db="EMBL/GenBank/DDBJ databases">
        <title>Comparative genomics of the ectomycorrhizal sister species Rhizopogon vinicolor and Rhizopogon vesiculosus (Basidiomycota: Boletales) reveals a divergence of the mating type B locus.</title>
        <authorList>
            <consortium name="DOE Joint Genome Institute"/>
            <person name="Mujic A.B."/>
            <person name="Kuo A."/>
            <person name="Tritt A."/>
            <person name="Lipzen A."/>
            <person name="Chen C."/>
            <person name="Johnson J."/>
            <person name="Sharma A."/>
            <person name="Barry K."/>
            <person name="Grigoriev I.V."/>
            <person name="Spatafora J.W."/>
        </authorList>
    </citation>
    <scope>NUCLEOTIDE SEQUENCE [LARGE SCALE GENOMIC DNA]</scope>
    <source>
        <strain evidence="16 17">AM-OR11-026</strain>
    </source>
</reference>
<name>A0A1B7N3J6_9AGAM</name>
<comment type="subunit">
    <text evidence="3 15">Monomer.</text>
</comment>
<evidence type="ECO:0000256" key="6">
    <source>
        <dbReference type="ARBA" id="ARBA00022692"/>
    </source>
</evidence>
<dbReference type="PANTHER" id="PTHR45635">
    <property type="entry name" value="ADP,ATP CARRIER PROTEIN 1-RELATED-RELATED"/>
    <property type="match status" value="1"/>
</dbReference>
<evidence type="ECO:0000256" key="8">
    <source>
        <dbReference type="ARBA" id="ARBA00022792"/>
    </source>
</evidence>
<keyword evidence="4 15" id="KW-0813">Transport</keyword>
<dbReference type="InterPro" id="IPR023395">
    <property type="entry name" value="MCP_dom_sf"/>
</dbReference>
<dbReference type="Proteomes" id="UP000092154">
    <property type="component" value="Unassembled WGS sequence"/>
</dbReference>
<evidence type="ECO:0000256" key="12">
    <source>
        <dbReference type="ARBA" id="ARBA00024143"/>
    </source>
</evidence>
<dbReference type="GO" id="GO:0140021">
    <property type="term" value="P:mitochondrial ADP transmembrane transport"/>
    <property type="evidence" value="ECO:0007669"/>
    <property type="project" value="InterPro"/>
</dbReference>
<keyword evidence="9" id="KW-1133">Transmembrane helix</keyword>
<accession>A0A1B7N3J6</accession>
<dbReference type="EMBL" id="KV448250">
    <property type="protein sequence ID" value="OAX39434.1"/>
    <property type="molecule type" value="Genomic_DNA"/>
</dbReference>
<organism evidence="16 17">
    <name type="scientific">Rhizopogon vinicolor AM-OR11-026</name>
    <dbReference type="NCBI Taxonomy" id="1314800"/>
    <lineage>
        <taxon>Eukaryota</taxon>
        <taxon>Fungi</taxon>
        <taxon>Dikarya</taxon>
        <taxon>Basidiomycota</taxon>
        <taxon>Agaricomycotina</taxon>
        <taxon>Agaricomycetes</taxon>
        <taxon>Agaricomycetidae</taxon>
        <taxon>Boletales</taxon>
        <taxon>Suillineae</taxon>
        <taxon>Rhizopogonaceae</taxon>
        <taxon>Rhizopogon</taxon>
    </lineage>
</organism>
<evidence type="ECO:0000256" key="7">
    <source>
        <dbReference type="ARBA" id="ARBA00022737"/>
    </source>
</evidence>
<dbReference type="InterPro" id="IPR018108">
    <property type="entry name" value="MCP_transmembrane"/>
</dbReference>
<keyword evidence="17" id="KW-1185">Reference proteome</keyword>
<protein>
    <recommendedName>
        <fullName evidence="15">ADP/ATP translocase</fullName>
    </recommendedName>
    <alternativeName>
        <fullName evidence="15">ADP,ATP carrier protein</fullName>
    </alternativeName>
</protein>
<comment type="function">
    <text evidence="13">ADP:ATP antiporter that mediates import of ADP into the mitochondrial matrix for ATP synthesis, and export of ATP out to fuel the cell. Cycles between the cytoplasmic-open state (c-state) and the matrix-open state (m-state): operates by the alternating access mechanism with a single substrate-binding site intermittently exposed to either the cytosolic (c-state) or matrix (m-state) side of the inner mitochondrial membrane.</text>
</comment>